<keyword evidence="2" id="KW-1185">Reference proteome</keyword>
<sequence>MPDRIPPVNRPLKPQSFGGRFLFMESFVPRDRWYFLKEK</sequence>
<dbReference type="STRING" id="1221996.QY95_01479"/>
<gene>
    <name evidence="1" type="ORF">QY95_01479</name>
</gene>
<evidence type="ECO:0000313" key="2">
    <source>
        <dbReference type="Proteomes" id="UP000031563"/>
    </source>
</evidence>
<accession>A0A0F5I476</accession>
<evidence type="ECO:0000313" key="1">
    <source>
        <dbReference type="EMBL" id="KKB40484.1"/>
    </source>
</evidence>
<organism evidence="1 2">
    <name type="scientific">Bacillus thermotolerans</name>
    <name type="common">Quasibacillus thermotolerans</name>
    <dbReference type="NCBI Taxonomy" id="1221996"/>
    <lineage>
        <taxon>Bacteria</taxon>
        <taxon>Bacillati</taxon>
        <taxon>Bacillota</taxon>
        <taxon>Bacilli</taxon>
        <taxon>Bacillales</taxon>
        <taxon>Bacillaceae</taxon>
        <taxon>Bacillus</taxon>
    </lineage>
</organism>
<dbReference type="AlphaFoldDB" id="A0A0F5HQX7"/>
<name>A0A0F5HQX7_BACTR</name>
<proteinExistence type="predicted"/>
<comment type="caution">
    <text evidence="1">The sequence shown here is derived from an EMBL/GenBank/DDBJ whole genome shotgun (WGS) entry which is preliminary data.</text>
</comment>
<protein>
    <submittedName>
        <fullName evidence="1">Uncharacterized protein</fullName>
    </submittedName>
</protein>
<accession>A0A0F5HQX7</accession>
<reference evidence="1" key="1">
    <citation type="submission" date="2015-02" db="EMBL/GenBank/DDBJ databases">
        <title>Genome Assembly of Bacillaceae bacterium MTCC 8252.</title>
        <authorList>
            <person name="Verma A."/>
            <person name="Khatri I."/>
            <person name="Mual P."/>
            <person name="Subramanian S."/>
            <person name="Krishnamurthi S."/>
        </authorList>
    </citation>
    <scope>NUCLEOTIDE SEQUENCE [LARGE SCALE GENOMIC DNA]</scope>
    <source>
        <strain evidence="1">MTCC 8252</strain>
    </source>
</reference>
<dbReference type="Proteomes" id="UP000031563">
    <property type="component" value="Unassembled WGS sequence"/>
</dbReference>
<dbReference type="EMBL" id="JWIR02000029">
    <property type="protein sequence ID" value="KKB40484.1"/>
    <property type="molecule type" value="Genomic_DNA"/>
</dbReference>